<sequence length="354" mass="42372">MIKLHIKSIILLFVLYKLIKPQIKNNILVRHHQYQYFIKIINNKTVTNCNNVPPEHSCVPLKPRNWGTYVVAPSYKMNACAIGKNFSTMLIAMICYLFNSKKFKNSKHLFAHERWKKRSCIKKNEGNTFEKISKKFNTPDGNITKFINNWNHLVIIRHPIERFISGFVHFCVKQPKKTKNKSDCYECYDDIVCFVEKLYDDIQTTVATNKWASLHLMNHFYPQSWMCQFSEYYNKYKIIKYSSEKEGTKQFYKEMTNYLKDINIPENKIEFIKKQFLIKKVPHSTIDSKERNIYMKKLEESDYIKDMLTRIYYSDFIMFNFEFPELKHYEDSIRVYSNPQNITTSISNINNTIT</sequence>
<feature type="signal peptide" evidence="1">
    <location>
        <begin position="1"/>
        <end position="21"/>
    </location>
</feature>
<dbReference type="InterPro" id="IPR007669">
    <property type="entry name" value="Chst-1-like"/>
</dbReference>
<dbReference type="Pfam" id="PF03567">
    <property type="entry name" value="Sulfotransfer_2"/>
    <property type="match status" value="1"/>
</dbReference>
<organism evidence="3">
    <name type="scientific">Strongyloides stercoralis</name>
    <name type="common">Threadworm</name>
    <dbReference type="NCBI Taxonomy" id="6248"/>
    <lineage>
        <taxon>Eukaryota</taxon>
        <taxon>Metazoa</taxon>
        <taxon>Ecdysozoa</taxon>
        <taxon>Nematoda</taxon>
        <taxon>Chromadorea</taxon>
        <taxon>Rhabditida</taxon>
        <taxon>Tylenchina</taxon>
        <taxon>Panagrolaimomorpha</taxon>
        <taxon>Strongyloidoidea</taxon>
        <taxon>Strongyloididae</taxon>
        <taxon>Strongyloides</taxon>
    </lineage>
</organism>
<dbReference type="WBParaSite" id="TCONS_00008878.p1">
    <property type="protein sequence ID" value="TCONS_00008878.p1"/>
    <property type="gene ID" value="XLOC_006751"/>
</dbReference>
<accession>A0A0K0DWZ3</accession>
<keyword evidence="1" id="KW-0732">Signal</keyword>
<evidence type="ECO:0000313" key="2">
    <source>
        <dbReference type="Proteomes" id="UP000035681"/>
    </source>
</evidence>
<proteinExistence type="predicted"/>
<dbReference type="Proteomes" id="UP000035681">
    <property type="component" value="Unplaced"/>
</dbReference>
<dbReference type="WBParaSite" id="SSTP_0000176000.1">
    <property type="protein sequence ID" value="SSTP_0000176000.1"/>
    <property type="gene ID" value="SSTP_0000176000"/>
</dbReference>
<evidence type="ECO:0000256" key="1">
    <source>
        <dbReference type="SAM" id="SignalP"/>
    </source>
</evidence>
<name>A0A0K0DWZ3_STRER</name>
<evidence type="ECO:0000313" key="4">
    <source>
        <dbReference type="WBParaSite" id="TCONS_00008878.p1"/>
    </source>
</evidence>
<keyword evidence="2" id="KW-1185">Reference proteome</keyword>
<dbReference type="AlphaFoldDB" id="A0A0K0DWZ3"/>
<protein>
    <submittedName>
        <fullName evidence="3">Sulfotransfer_1 domain-containing protein</fullName>
    </submittedName>
    <submittedName>
        <fullName evidence="4">Sulfotransferase domain-containing protein</fullName>
    </submittedName>
</protein>
<dbReference type="InterPro" id="IPR005331">
    <property type="entry name" value="Sulfotransferase"/>
</dbReference>
<dbReference type="GO" id="GO:0047756">
    <property type="term" value="F:chondroitin 4-sulfotransferase activity"/>
    <property type="evidence" value="ECO:0007669"/>
    <property type="project" value="InterPro"/>
</dbReference>
<evidence type="ECO:0000313" key="3">
    <source>
        <dbReference type="WBParaSite" id="SSTP_0000176000.1"/>
    </source>
</evidence>
<dbReference type="GO" id="GO:1902884">
    <property type="term" value="P:positive regulation of response to oxidative stress"/>
    <property type="evidence" value="ECO:0007669"/>
    <property type="project" value="InterPro"/>
</dbReference>
<dbReference type="GO" id="GO:0016020">
    <property type="term" value="C:membrane"/>
    <property type="evidence" value="ECO:0007669"/>
    <property type="project" value="InterPro"/>
</dbReference>
<feature type="chain" id="PRO_5005327092" evidence="1">
    <location>
        <begin position="22"/>
        <end position="354"/>
    </location>
</feature>
<dbReference type="PANTHER" id="PTHR22900">
    <property type="entry name" value="PROTEIN CBG14245-RELATED"/>
    <property type="match status" value="1"/>
</dbReference>
<reference evidence="3" key="1">
    <citation type="submission" date="2015-08" db="UniProtKB">
        <authorList>
            <consortium name="WormBaseParasite"/>
        </authorList>
    </citation>
    <scope>IDENTIFICATION</scope>
</reference>
<dbReference type="PANTHER" id="PTHR22900:SF5">
    <property type="entry name" value="PROTEIN CBG14245"/>
    <property type="match status" value="1"/>
</dbReference>
<dbReference type="GO" id="GO:0050650">
    <property type="term" value="P:chondroitin sulfate proteoglycan biosynthetic process"/>
    <property type="evidence" value="ECO:0007669"/>
    <property type="project" value="InterPro"/>
</dbReference>